<dbReference type="EMBL" id="JACEEZ010004642">
    <property type="protein sequence ID" value="KAG0726300.1"/>
    <property type="molecule type" value="Genomic_DNA"/>
</dbReference>
<protein>
    <submittedName>
        <fullName evidence="2">Uncharacterized protein</fullName>
    </submittedName>
</protein>
<keyword evidence="3" id="KW-1185">Reference proteome</keyword>
<dbReference type="Proteomes" id="UP000770661">
    <property type="component" value="Unassembled WGS sequence"/>
</dbReference>
<proteinExistence type="predicted"/>
<accession>A0A8J5D2I5</accession>
<name>A0A8J5D2I5_CHIOP</name>
<feature type="region of interest" description="Disordered" evidence="1">
    <location>
        <begin position="14"/>
        <end position="38"/>
    </location>
</feature>
<dbReference type="AlphaFoldDB" id="A0A8J5D2I5"/>
<evidence type="ECO:0000313" key="2">
    <source>
        <dbReference type="EMBL" id="KAG0726300.1"/>
    </source>
</evidence>
<organism evidence="2 3">
    <name type="scientific">Chionoecetes opilio</name>
    <name type="common">Atlantic snow crab</name>
    <name type="synonym">Cancer opilio</name>
    <dbReference type="NCBI Taxonomy" id="41210"/>
    <lineage>
        <taxon>Eukaryota</taxon>
        <taxon>Metazoa</taxon>
        <taxon>Ecdysozoa</taxon>
        <taxon>Arthropoda</taxon>
        <taxon>Crustacea</taxon>
        <taxon>Multicrustacea</taxon>
        <taxon>Malacostraca</taxon>
        <taxon>Eumalacostraca</taxon>
        <taxon>Eucarida</taxon>
        <taxon>Decapoda</taxon>
        <taxon>Pleocyemata</taxon>
        <taxon>Brachyura</taxon>
        <taxon>Eubrachyura</taxon>
        <taxon>Majoidea</taxon>
        <taxon>Majidae</taxon>
        <taxon>Chionoecetes</taxon>
    </lineage>
</organism>
<evidence type="ECO:0000256" key="1">
    <source>
        <dbReference type="SAM" id="MobiDB-lite"/>
    </source>
</evidence>
<evidence type="ECO:0000313" key="3">
    <source>
        <dbReference type="Proteomes" id="UP000770661"/>
    </source>
</evidence>
<gene>
    <name evidence="2" type="ORF">GWK47_036897</name>
</gene>
<reference evidence="2" key="1">
    <citation type="submission" date="2020-07" db="EMBL/GenBank/DDBJ databases">
        <title>The High-quality genome of the commercially important snow crab, Chionoecetes opilio.</title>
        <authorList>
            <person name="Jeong J.-H."/>
            <person name="Ryu S."/>
        </authorList>
    </citation>
    <scope>NUCLEOTIDE SEQUENCE</scope>
    <source>
        <strain evidence="2">MADBK_172401_WGS</strain>
        <tissue evidence="2">Digestive gland</tissue>
    </source>
</reference>
<sequence>MQCVGAMIQLLATSEEDPGNATTANTKPPPGSEAPGTPQAMAAPLAEVVTHLNQHIPDLIPFFREEFLMTLYQVFSPASVLQKMPETLRQPLVESFCLCVASLSPASPHLPQATSVLEGCVDQNILVPEARS</sequence>
<comment type="caution">
    <text evidence="2">The sequence shown here is derived from an EMBL/GenBank/DDBJ whole genome shotgun (WGS) entry which is preliminary data.</text>
</comment>